<dbReference type="GO" id="GO:0006886">
    <property type="term" value="P:intracellular protein transport"/>
    <property type="evidence" value="ECO:0007669"/>
    <property type="project" value="InterPro"/>
</dbReference>
<keyword evidence="6" id="KW-1185">Reference proteome</keyword>
<dbReference type="FunFam" id="3.40.50.300:FF:004034">
    <property type="entry name" value="AGAP011982-PA"/>
    <property type="match status" value="1"/>
</dbReference>
<evidence type="ECO:0000259" key="3">
    <source>
        <dbReference type="PROSITE" id="PS51192"/>
    </source>
</evidence>
<proteinExistence type="predicted"/>
<dbReference type="AlphaFoldDB" id="A0AAW2AF53"/>
<dbReference type="Proteomes" id="UP001479290">
    <property type="component" value="Unassembled WGS sequence"/>
</dbReference>
<dbReference type="GO" id="GO:0016020">
    <property type="term" value="C:membrane"/>
    <property type="evidence" value="ECO:0007669"/>
    <property type="project" value="InterPro"/>
</dbReference>
<feature type="domain" description="Helicase ATP-binding" evidence="3">
    <location>
        <begin position="163"/>
        <end position="305"/>
    </location>
</feature>
<comment type="caution">
    <text evidence="5">The sequence shown here is derived from an EMBL/GenBank/DDBJ whole genome shotgun (WGS) entry which is preliminary data.</text>
</comment>
<evidence type="ECO:0000259" key="4">
    <source>
        <dbReference type="PROSITE" id="PS51196"/>
    </source>
</evidence>
<reference evidence="5 6" key="1">
    <citation type="submission" date="2024-05" db="EMBL/GenBank/DDBJ databases">
        <title>A high-quality chromosomal-level genome assembly of Topmouth culter (Culter alburnus).</title>
        <authorList>
            <person name="Zhao H."/>
        </authorList>
    </citation>
    <scope>NUCLEOTIDE SEQUENCE [LARGE SCALE GENOMIC DNA]</scope>
    <source>
        <strain evidence="5">CATC2023</strain>
        <tissue evidence="5">Muscle</tissue>
    </source>
</reference>
<organism evidence="5 6">
    <name type="scientific">Culter alburnus</name>
    <name type="common">Topmouth culter</name>
    <dbReference type="NCBI Taxonomy" id="194366"/>
    <lineage>
        <taxon>Eukaryota</taxon>
        <taxon>Metazoa</taxon>
        <taxon>Chordata</taxon>
        <taxon>Craniata</taxon>
        <taxon>Vertebrata</taxon>
        <taxon>Euteleostomi</taxon>
        <taxon>Actinopterygii</taxon>
        <taxon>Neopterygii</taxon>
        <taxon>Teleostei</taxon>
        <taxon>Ostariophysi</taxon>
        <taxon>Cypriniformes</taxon>
        <taxon>Xenocyprididae</taxon>
        <taxon>Xenocypridinae</taxon>
        <taxon>Culter</taxon>
    </lineage>
</organism>
<dbReference type="PANTHER" id="PTHR30612:SF0">
    <property type="entry name" value="CHLOROPLAST PROTEIN-TRANSPORTING ATPASE"/>
    <property type="match status" value="1"/>
</dbReference>
<evidence type="ECO:0000313" key="6">
    <source>
        <dbReference type="Proteomes" id="UP001479290"/>
    </source>
</evidence>
<evidence type="ECO:0000256" key="1">
    <source>
        <dbReference type="ARBA" id="ARBA00022927"/>
    </source>
</evidence>
<protein>
    <submittedName>
        <fullName evidence="5">Uncharacterized protein</fullName>
    </submittedName>
</protein>
<keyword evidence="1" id="KW-0653">Protein transport</keyword>
<dbReference type="InterPro" id="IPR014018">
    <property type="entry name" value="SecA_motor_DEAD"/>
</dbReference>
<dbReference type="SMART" id="SM00957">
    <property type="entry name" value="SecA_DEAD"/>
    <property type="match status" value="1"/>
</dbReference>
<dbReference type="InterPro" id="IPR000185">
    <property type="entry name" value="SecA"/>
</dbReference>
<dbReference type="InterPro" id="IPR014001">
    <property type="entry name" value="Helicase_ATP-bd"/>
</dbReference>
<accession>A0AAW2AF53</accession>
<dbReference type="GO" id="GO:0006605">
    <property type="term" value="P:protein targeting"/>
    <property type="evidence" value="ECO:0007669"/>
    <property type="project" value="InterPro"/>
</dbReference>
<dbReference type="Gene3D" id="3.40.50.300">
    <property type="entry name" value="P-loop containing nucleotide triphosphate hydrolases"/>
    <property type="match status" value="1"/>
</dbReference>
<keyword evidence="2" id="KW-0811">Translocation</keyword>
<dbReference type="PROSITE" id="PS51196">
    <property type="entry name" value="SECA_MOTOR_DEAD"/>
    <property type="match status" value="1"/>
</dbReference>
<dbReference type="InterPro" id="IPR027417">
    <property type="entry name" value="P-loop_NTPase"/>
</dbReference>
<dbReference type="PROSITE" id="PS51192">
    <property type="entry name" value="HELICASE_ATP_BIND_1"/>
    <property type="match status" value="1"/>
</dbReference>
<dbReference type="GO" id="GO:0005524">
    <property type="term" value="F:ATP binding"/>
    <property type="evidence" value="ECO:0007669"/>
    <property type="project" value="InterPro"/>
</dbReference>
<dbReference type="SUPFAM" id="SSF52540">
    <property type="entry name" value="P-loop containing nucleoside triphosphate hydrolases"/>
    <property type="match status" value="1"/>
</dbReference>
<keyword evidence="1" id="KW-0813">Transport</keyword>
<sequence>MEVSGNLLSSRLLSLLKNGKWEKDDVVKLFVALVKEFNGRNEDFHTWMMKLLHQVEIHKIVAELIFKNDSKIVDNIEDKINKIAKNTEVKSLDEILEEINDQAVIDEQTMAEVRDIVSSVFKCLSASTAPHLEGIKQSMFKLCKAVEKTKIYKPRVTQMVSWCILVLSKSSRLVQVGTGEGKSCIVAMFAAYQALNGKTPDIISSSPVLAERDAKEWSVFYKELGITVNVNTNKSKDTELKKCYECQVVYGTTQDFAGDFLRQRFHRKYVRPKREFQCVIVDEVDSLMLDKGLEVVYLNSNIPLMESLNGILAEIWFIINQLKRLDTGEILGPIQLFSQVLSEIINENKNIHSHTIVQIAVEL</sequence>
<feature type="domain" description="SecA family profile" evidence="4">
    <location>
        <begin position="64"/>
        <end position="363"/>
    </location>
</feature>
<dbReference type="InterPro" id="IPR011115">
    <property type="entry name" value="SecA_DEAD"/>
</dbReference>
<dbReference type="Pfam" id="PF07517">
    <property type="entry name" value="SecA_DEAD"/>
    <property type="match status" value="1"/>
</dbReference>
<gene>
    <name evidence="5" type="ORF">ABG768_024698</name>
</gene>
<dbReference type="EMBL" id="JAWDJR010000007">
    <property type="protein sequence ID" value="KAK9971324.1"/>
    <property type="molecule type" value="Genomic_DNA"/>
</dbReference>
<dbReference type="PANTHER" id="PTHR30612">
    <property type="entry name" value="SECA INNER MEMBRANE COMPONENT OF SEC PROTEIN SECRETION SYSTEM"/>
    <property type="match status" value="1"/>
</dbReference>
<dbReference type="GO" id="GO:0017038">
    <property type="term" value="P:protein import"/>
    <property type="evidence" value="ECO:0007669"/>
    <property type="project" value="InterPro"/>
</dbReference>
<name>A0AAW2AF53_CULAL</name>
<evidence type="ECO:0000256" key="2">
    <source>
        <dbReference type="ARBA" id="ARBA00023010"/>
    </source>
</evidence>
<evidence type="ECO:0000313" key="5">
    <source>
        <dbReference type="EMBL" id="KAK9971324.1"/>
    </source>
</evidence>